<reference evidence="1" key="1">
    <citation type="submission" date="2021-06" db="EMBL/GenBank/DDBJ databases">
        <authorList>
            <person name="Kallberg Y."/>
            <person name="Tangrot J."/>
            <person name="Rosling A."/>
        </authorList>
    </citation>
    <scope>NUCLEOTIDE SEQUENCE</scope>
    <source>
        <strain evidence="1">AU212A</strain>
    </source>
</reference>
<protein>
    <submittedName>
        <fullName evidence="1">743_t:CDS:1</fullName>
    </submittedName>
</protein>
<dbReference type="EMBL" id="CAJVPM010015563">
    <property type="protein sequence ID" value="CAG8608620.1"/>
    <property type="molecule type" value="Genomic_DNA"/>
</dbReference>
<feature type="non-terminal residue" evidence="1">
    <location>
        <position position="1"/>
    </location>
</feature>
<gene>
    <name evidence="1" type="ORF">SCALOS_LOCUS7200</name>
</gene>
<sequence length="202" mass="23219">VYHKHRSQIGSNKWIIQECLKQKLTNRADNFRKKSNKTKPRITQNLNNYNELEISIQQNIEKISNANKENMSINFKKEFCESDGNNLEDEDCSGSFFSTYATPNNYIALDSDECIDPTPNGHIASTPNSDNILKPSMSIKQTIDKISSRTRQKAYINSKKYNQSLESSLPKRIQKEDTQLPLQSTSNNRLQEIQNVKISNKT</sequence>
<organism evidence="1 2">
    <name type="scientific">Scutellospora calospora</name>
    <dbReference type="NCBI Taxonomy" id="85575"/>
    <lineage>
        <taxon>Eukaryota</taxon>
        <taxon>Fungi</taxon>
        <taxon>Fungi incertae sedis</taxon>
        <taxon>Mucoromycota</taxon>
        <taxon>Glomeromycotina</taxon>
        <taxon>Glomeromycetes</taxon>
        <taxon>Diversisporales</taxon>
        <taxon>Gigasporaceae</taxon>
        <taxon>Scutellospora</taxon>
    </lineage>
</organism>
<feature type="non-terminal residue" evidence="1">
    <location>
        <position position="202"/>
    </location>
</feature>
<evidence type="ECO:0000313" key="2">
    <source>
        <dbReference type="Proteomes" id="UP000789860"/>
    </source>
</evidence>
<keyword evidence="2" id="KW-1185">Reference proteome</keyword>
<evidence type="ECO:0000313" key="1">
    <source>
        <dbReference type="EMBL" id="CAG8608620.1"/>
    </source>
</evidence>
<proteinExistence type="predicted"/>
<accession>A0ACA9MW23</accession>
<name>A0ACA9MW23_9GLOM</name>
<comment type="caution">
    <text evidence="1">The sequence shown here is derived from an EMBL/GenBank/DDBJ whole genome shotgun (WGS) entry which is preliminary data.</text>
</comment>
<dbReference type="Proteomes" id="UP000789860">
    <property type="component" value="Unassembled WGS sequence"/>
</dbReference>